<evidence type="ECO:0000313" key="1">
    <source>
        <dbReference type="EMBL" id="VEJ35901.1"/>
    </source>
</evidence>
<dbReference type="RefSeq" id="WP_126465654.1">
    <property type="nucleotide sequence ID" value="NZ_LR134523.1"/>
</dbReference>
<organism evidence="1 2">
    <name type="scientific">Aedoeadaptatus ivorii</name>
    <dbReference type="NCBI Taxonomy" id="54006"/>
    <lineage>
        <taxon>Bacteria</taxon>
        <taxon>Bacillati</taxon>
        <taxon>Bacillota</taxon>
        <taxon>Tissierellia</taxon>
        <taxon>Tissierellales</taxon>
        <taxon>Peptoniphilaceae</taxon>
        <taxon>Aedoeadaptatus</taxon>
    </lineage>
</organism>
<proteinExistence type="predicted"/>
<dbReference type="EMBL" id="LR134523">
    <property type="protein sequence ID" value="VEJ35901.1"/>
    <property type="molecule type" value="Genomic_DNA"/>
</dbReference>
<dbReference type="KEGG" id="piv:NCTC13079_01089"/>
<sequence length="359" mass="40651">MKKGIKRTILLLLIIIAILFGIKRFGLLPYKAELLYGKKTEYEIAKMEILDKGILATWDGDRLMFIGTNGKTISTVDRTAEGQEVFFGDADAMLYDKDVDKLVVFGPDGKEKASYALDGELFRAEMQNGVRLLHIRYDDGERLFVAEDSGSLSPIFETKNFILDFAVQSRDRFAVSELSDTANGYKTTVFVSEEGDARKMEKTEFPMEVSMRLVPYDFPVVVTEKHLYGIQDELITKSVPILSDVCVYRGNIYTLYSGILGKRDKRLEETKQYLMGANVNRLAPMPQGLFAYGNREILGNIHAEKPYKLRFAENPDTLSLRDGFIAAYGEKSISVYALKPDFSFRHKAVQDLEEAKTIE</sequence>
<reference evidence="1 2" key="1">
    <citation type="submission" date="2018-12" db="EMBL/GenBank/DDBJ databases">
        <authorList>
            <consortium name="Pathogen Informatics"/>
        </authorList>
    </citation>
    <scope>NUCLEOTIDE SEQUENCE [LARGE SCALE GENOMIC DNA]</scope>
    <source>
        <strain evidence="1 2">NCTC13079</strain>
    </source>
</reference>
<protein>
    <submittedName>
        <fullName evidence="1">Uncharacterized protein</fullName>
    </submittedName>
</protein>
<dbReference type="Proteomes" id="UP000269544">
    <property type="component" value="Chromosome"/>
</dbReference>
<accession>A0A3S4YPV1</accession>
<name>A0A3S4YPV1_9FIRM</name>
<evidence type="ECO:0000313" key="2">
    <source>
        <dbReference type="Proteomes" id="UP000269544"/>
    </source>
</evidence>
<dbReference type="OrthoDB" id="1694747at2"/>
<keyword evidence="2" id="KW-1185">Reference proteome</keyword>
<dbReference type="AlphaFoldDB" id="A0A3S4YPV1"/>
<gene>
    <name evidence="1" type="ORF">NCTC13079_01089</name>
</gene>